<sequence>VVLPTPNQACTDASHPTLTEIQQHTLEKFGVWPCLWQLKVVEALSKGDKDIVCTASTGMSKTLSFWLPLLFCPEYIQIVVTPLNMLGKQNAASLVRAGIQAIAINSETSTLSSFTLSIMTKSLN</sequence>
<evidence type="ECO:0000313" key="2">
    <source>
        <dbReference type="Proteomes" id="UP000054538"/>
    </source>
</evidence>
<dbReference type="AlphaFoldDB" id="A0A0D0DIJ3"/>
<dbReference type="InParanoid" id="A0A0D0DIJ3"/>
<evidence type="ECO:0000313" key="1">
    <source>
        <dbReference type="EMBL" id="KIK90838.1"/>
    </source>
</evidence>
<evidence type="ECO:0008006" key="3">
    <source>
        <dbReference type="Google" id="ProtNLM"/>
    </source>
</evidence>
<reference evidence="2" key="2">
    <citation type="submission" date="2015-01" db="EMBL/GenBank/DDBJ databases">
        <title>Evolutionary Origins and Diversification of the Mycorrhizal Mutualists.</title>
        <authorList>
            <consortium name="DOE Joint Genome Institute"/>
            <consortium name="Mycorrhizal Genomics Consortium"/>
            <person name="Kohler A."/>
            <person name="Kuo A."/>
            <person name="Nagy L.G."/>
            <person name="Floudas D."/>
            <person name="Copeland A."/>
            <person name="Barry K.W."/>
            <person name="Cichocki N."/>
            <person name="Veneault-Fourrey C."/>
            <person name="LaButti K."/>
            <person name="Lindquist E.A."/>
            <person name="Lipzen A."/>
            <person name="Lundell T."/>
            <person name="Morin E."/>
            <person name="Murat C."/>
            <person name="Riley R."/>
            <person name="Ohm R."/>
            <person name="Sun H."/>
            <person name="Tunlid A."/>
            <person name="Henrissat B."/>
            <person name="Grigoriev I.V."/>
            <person name="Hibbett D.S."/>
            <person name="Martin F."/>
        </authorList>
    </citation>
    <scope>NUCLEOTIDE SEQUENCE [LARGE SCALE GENOMIC DNA]</scope>
    <source>
        <strain evidence="2">Ve08.2h10</strain>
    </source>
</reference>
<dbReference type="Proteomes" id="UP000054538">
    <property type="component" value="Unassembled WGS sequence"/>
</dbReference>
<feature type="non-terminal residue" evidence="1">
    <location>
        <position position="1"/>
    </location>
</feature>
<organism evidence="1 2">
    <name type="scientific">Paxillus rubicundulus Ve08.2h10</name>
    <dbReference type="NCBI Taxonomy" id="930991"/>
    <lineage>
        <taxon>Eukaryota</taxon>
        <taxon>Fungi</taxon>
        <taxon>Dikarya</taxon>
        <taxon>Basidiomycota</taxon>
        <taxon>Agaricomycotina</taxon>
        <taxon>Agaricomycetes</taxon>
        <taxon>Agaricomycetidae</taxon>
        <taxon>Boletales</taxon>
        <taxon>Paxilineae</taxon>
        <taxon>Paxillaceae</taxon>
        <taxon>Paxillus</taxon>
    </lineage>
</organism>
<name>A0A0D0DIJ3_9AGAM</name>
<dbReference type="SUPFAM" id="SSF52540">
    <property type="entry name" value="P-loop containing nucleoside triphosphate hydrolases"/>
    <property type="match status" value="1"/>
</dbReference>
<accession>A0A0D0DIJ3</accession>
<dbReference type="Gene3D" id="3.40.50.300">
    <property type="entry name" value="P-loop containing nucleotide triphosphate hydrolases"/>
    <property type="match status" value="1"/>
</dbReference>
<proteinExistence type="predicted"/>
<dbReference type="EMBL" id="KN825465">
    <property type="protein sequence ID" value="KIK90838.1"/>
    <property type="molecule type" value="Genomic_DNA"/>
</dbReference>
<reference evidence="1 2" key="1">
    <citation type="submission" date="2014-04" db="EMBL/GenBank/DDBJ databases">
        <authorList>
            <consortium name="DOE Joint Genome Institute"/>
            <person name="Kuo A."/>
            <person name="Kohler A."/>
            <person name="Jargeat P."/>
            <person name="Nagy L.G."/>
            <person name="Floudas D."/>
            <person name="Copeland A."/>
            <person name="Barry K.W."/>
            <person name="Cichocki N."/>
            <person name="Veneault-Fourrey C."/>
            <person name="LaButti K."/>
            <person name="Lindquist E.A."/>
            <person name="Lipzen A."/>
            <person name="Lundell T."/>
            <person name="Morin E."/>
            <person name="Murat C."/>
            <person name="Sun H."/>
            <person name="Tunlid A."/>
            <person name="Henrissat B."/>
            <person name="Grigoriev I.V."/>
            <person name="Hibbett D.S."/>
            <person name="Martin F."/>
            <person name="Nordberg H.P."/>
            <person name="Cantor M.N."/>
            <person name="Hua S.X."/>
        </authorList>
    </citation>
    <scope>NUCLEOTIDE SEQUENCE [LARGE SCALE GENOMIC DNA]</scope>
    <source>
        <strain evidence="1 2">Ve08.2h10</strain>
    </source>
</reference>
<dbReference type="InterPro" id="IPR027417">
    <property type="entry name" value="P-loop_NTPase"/>
</dbReference>
<dbReference type="OrthoDB" id="10261556at2759"/>
<keyword evidence="2" id="KW-1185">Reference proteome</keyword>
<gene>
    <name evidence="1" type="ORF">PAXRUDRAFT_151045</name>
</gene>
<protein>
    <recommendedName>
        <fullName evidence="3">DEAD/DEAH box helicase domain-containing protein</fullName>
    </recommendedName>
</protein>
<dbReference type="HOGENOM" id="CLU_001103_20_0_1"/>